<dbReference type="EMBL" id="CP073754">
    <property type="protein sequence ID" value="QWF70142.1"/>
    <property type="molecule type" value="Genomic_DNA"/>
</dbReference>
<organism evidence="1 2">
    <name type="scientific">Methylomonas paludis</name>
    <dbReference type="NCBI Taxonomy" id="1173101"/>
    <lineage>
        <taxon>Bacteria</taxon>
        <taxon>Pseudomonadati</taxon>
        <taxon>Pseudomonadota</taxon>
        <taxon>Gammaproteobacteria</taxon>
        <taxon>Methylococcales</taxon>
        <taxon>Methylococcaceae</taxon>
        <taxon>Methylomonas</taxon>
    </lineage>
</organism>
<evidence type="ECO:0000313" key="1">
    <source>
        <dbReference type="EMBL" id="QWF70142.1"/>
    </source>
</evidence>
<dbReference type="Proteomes" id="UP000676649">
    <property type="component" value="Chromosome"/>
</dbReference>
<dbReference type="PANTHER" id="PTHR35276">
    <property type="entry name" value="S-ADENOSYL-L-METHIONINE-DEPENDENT METHYLTRANSFERASES SUPERFAMILY PROTEIN"/>
    <property type="match status" value="1"/>
</dbReference>
<reference evidence="1" key="1">
    <citation type="submission" date="2021-04" db="EMBL/GenBank/DDBJ databases">
        <title>Draft genome sequence data of methanotrophic Methylovulum sp. strain S1L and Methylomonas sp. strain S2AM isolated from boreal lake water columns.</title>
        <authorList>
            <person name="Rissanen A.J."/>
            <person name="Mangayil R."/>
            <person name="Svenning M.M."/>
            <person name="Khanongnuch R."/>
        </authorList>
    </citation>
    <scope>NUCLEOTIDE SEQUENCE</scope>
    <source>
        <strain evidence="1">S2AM</strain>
    </source>
</reference>
<accession>A0A975R8L5</accession>
<gene>
    <name evidence="1" type="ORF">KEF85_12405</name>
</gene>
<keyword evidence="2" id="KW-1185">Reference proteome</keyword>
<dbReference type="PANTHER" id="PTHR35276:SF1">
    <property type="entry name" value="TRNA (MNM(5)S(2)U34)-METHYLTRANSFERASE, CHLOROPLASTIC"/>
    <property type="match status" value="1"/>
</dbReference>
<protein>
    <submittedName>
        <fullName evidence="1">Methyltransferase domain-containing protein</fullName>
    </submittedName>
</protein>
<proteinExistence type="predicted"/>
<dbReference type="RefSeq" id="WP_215581021.1">
    <property type="nucleotide sequence ID" value="NZ_CP073754.1"/>
</dbReference>
<dbReference type="GO" id="GO:0008168">
    <property type="term" value="F:methyltransferase activity"/>
    <property type="evidence" value="ECO:0007669"/>
    <property type="project" value="UniProtKB-KW"/>
</dbReference>
<keyword evidence="1" id="KW-0489">Methyltransferase</keyword>
<dbReference type="GO" id="GO:0032259">
    <property type="term" value="P:methylation"/>
    <property type="evidence" value="ECO:0007669"/>
    <property type="project" value="UniProtKB-KW"/>
</dbReference>
<dbReference type="InterPro" id="IPR029063">
    <property type="entry name" value="SAM-dependent_MTases_sf"/>
</dbReference>
<keyword evidence="1" id="KW-0808">Transferase</keyword>
<dbReference type="AlphaFoldDB" id="A0A975R8L5"/>
<dbReference type="InterPro" id="IPR010719">
    <property type="entry name" value="MnmM_MeTrfase"/>
</dbReference>
<sequence length="191" mass="21136">MQPVSLLEIAHHRLEQILCPGDVAIDATLGNGHDALFLAQRVGEQGSVYGFDIQVQAIAATQARLAQYPQHKVTLFNVCHAQMLRLLPESLKGQIKAVMFNLGYLPGGDKTLITQSHTTLAALNAAGKFLAERGMMTVLAYPGHQGGDQEVQALSDWLERQPDYQVELIHSQHPRPYAPRLFVIRKQSHLL</sequence>
<dbReference type="Gene3D" id="3.40.50.150">
    <property type="entry name" value="Vaccinia Virus protein VP39"/>
    <property type="match status" value="1"/>
</dbReference>
<dbReference type="SUPFAM" id="SSF53335">
    <property type="entry name" value="S-adenosyl-L-methionine-dependent methyltransferases"/>
    <property type="match status" value="1"/>
</dbReference>
<dbReference type="KEGG" id="mpad:KEF85_12405"/>
<evidence type="ECO:0000313" key="2">
    <source>
        <dbReference type="Proteomes" id="UP000676649"/>
    </source>
</evidence>
<dbReference type="Pfam" id="PF06962">
    <property type="entry name" value="rRNA_methylase"/>
    <property type="match status" value="1"/>
</dbReference>
<name>A0A975R8L5_9GAMM</name>